<sequence>MLFSIGTLTGGVLSWGSYQQIIGSLYKALEKATHWIKEKIQKMLGQLPKGSEVNDIPNIPKEFPPLCDLIPMFEKLRSKGLKVALVSANNRNSSIKAMEDAGIWKYFDYSLIGDELVRMKPDPYAAEEVGKHFGVKPVEMIMVGDAPSDVGMANNAKLLAGVAVLTNDIYLEKLRKETKYMIKDVCELPELIGKEKWLD</sequence>
<organism evidence="1 2">
    <name type="scientific">Diploscapter pachys</name>
    <dbReference type="NCBI Taxonomy" id="2018661"/>
    <lineage>
        <taxon>Eukaryota</taxon>
        <taxon>Metazoa</taxon>
        <taxon>Ecdysozoa</taxon>
        <taxon>Nematoda</taxon>
        <taxon>Chromadorea</taxon>
        <taxon>Rhabditida</taxon>
        <taxon>Rhabditina</taxon>
        <taxon>Rhabditomorpha</taxon>
        <taxon>Rhabditoidea</taxon>
        <taxon>Rhabditidae</taxon>
        <taxon>Diploscapter</taxon>
    </lineage>
</organism>
<dbReference type="OrthoDB" id="426235at2759"/>
<dbReference type="STRING" id="2018661.A0A2A2JL97"/>
<dbReference type="AlphaFoldDB" id="A0A2A2JL97"/>
<dbReference type="InterPro" id="IPR036412">
    <property type="entry name" value="HAD-like_sf"/>
</dbReference>
<dbReference type="InterPro" id="IPR006439">
    <property type="entry name" value="HAD-SF_hydro_IA"/>
</dbReference>
<evidence type="ECO:0000313" key="2">
    <source>
        <dbReference type="Proteomes" id="UP000218231"/>
    </source>
</evidence>
<proteinExistence type="predicted"/>
<dbReference type="Pfam" id="PF13419">
    <property type="entry name" value="HAD_2"/>
    <property type="match status" value="1"/>
</dbReference>
<name>A0A2A2JL97_9BILA</name>
<evidence type="ECO:0000313" key="1">
    <source>
        <dbReference type="EMBL" id="PAV62342.1"/>
    </source>
</evidence>
<gene>
    <name evidence="1" type="ORF">WR25_16732</name>
</gene>
<dbReference type="EMBL" id="LIAE01010374">
    <property type="protein sequence ID" value="PAV62342.1"/>
    <property type="molecule type" value="Genomic_DNA"/>
</dbReference>
<dbReference type="Proteomes" id="UP000218231">
    <property type="component" value="Unassembled WGS sequence"/>
</dbReference>
<dbReference type="PANTHER" id="PTHR43434">
    <property type="entry name" value="PHOSPHOGLYCOLATE PHOSPHATASE"/>
    <property type="match status" value="1"/>
</dbReference>
<dbReference type="InterPro" id="IPR050155">
    <property type="entry name" value="HAD-like_hydrolase_sf"/>
</dbReference>
<keyword evidence="2" id="KW-1185">Reference proteome</keyword>
<accession>A0A2A2JL97</accession>
<dbReference type="GO" id="GO:0008967">
    <property type="term" value="F:phosphoglycolate phosphatase activity"/>
    <property type="evidence" value="ECO:0007669"/>
    <property type="project" value="TreeGrafter"/>
</dbReference>
<dbReference type="Gene3D" id="3.40.50.1000">
    <property type="entry name" value="HAD superfamily/HAD-like"/>
    <property type="match status" value="1"/>
</dbReference>
<dbReference type="PANTHER" id="PTHR43434:SF22">
    <property type="entry name" value="PHOSPHOGLYCOLATE PHOSPHATASE"/>
    <property type="match status" value="1"/>
</dbReference>
<dbReference type="NCBIfam" id="TIGR01549">
    <property type="entry name" value="HAD-SF-IA-v1"/>
    <property type="match status" value="1"/>
</dbReference>
<dbReference type="InterPro" id="IPR041492">
    <property type="entry name" value="HAD_2"/>
</dbReference>
<dbReference type="GO" id="GO:0006281">
    <property type="term" value="P:DNA repair"/>
    <property type="evidence" value="ECO:0007669"/>
    <property type="project" value="TreeGrafter"/>
</dbReference>
<reference evidence="1 2" key="1">
    <citation type="journal article" date="2017" name="Curr. Biol.">
        <title>Genome architecture and evolution of a unichromosomal asexual nematode.</title>
        <authorList>
            <person name="Fradin H."/>
            <person name="Zegar C."/>
            <person name="Gutwein M."/>
            <person name="Lucas J."/>
            <person name="Kovtun M."/>
            <person name="Corcoran D."/>
            <person name="Baugh L.R."/>
            <person name="Kiontke K."/>
            <person name="Gunsalus K."/>
            <person name="Fitch D.H."/>
            <person name="Piano F."/>
        </authorList>
    </citation>
    <scope>NUCLEOTIDE SEQUENCE [LARGE SCALE GENOMIC DNA]</scope>
    <source>
        <strain evidence="1">PF1309</strain>
    </source>
</reference>
<evidence type="ECO:0008006" key="3">
    <source>
        <dbReference type="Google" id="ProtNLM"/>
    </source>
</evidence>
<protein>
    <recommendedName>
        <fullName evidence="3">Haloacid dehalogenase-like hydrolase domain-containing protein 3</fullName>
    </recommendedName>
</protein>
<comment type="caution">
    <text evidence="1">The sequence shown here is derived from an EMBL/GenBank/DDBJ whole genome shotgun (WGS) entry which is preliminary data.</text>
</comment>
<dbReference type="SUPFAM" id="SSF56784">
    <property type="entry name" value="HAD-like"/>
    <property type="match status" value="1"/>
</dbReference>
<dbReference type="InterPro" id="IPR023214">
    <property type="entry name" value="HAD_sf"/>
</dbReference>
<dbReference type="CDD" id="cd01427">
    <property type="entry name" value="HAD_like"/>
    <property type="match status" value="1"/>
</dbReference>